<gene>
    <name evidence="11" type="primary">glgA_1</name>
    <name evidence="8" type="synonym">glgA</name>
    <name evidence="11" type="ORF">MFFC18_00220</name>
</gene>
<evidence type="ECO:0000256" key="2">
    <source>
        <dbReference type="ARBA" id="ARBA00002764"/>
    </source>
</evidence>
<dbReference type="OrthoDB" id="9808590at2"/>
<reference evidence="11 12" key="1">
    <citation type="submission" date="2019-08" db="EMBL/GenBank/DDBJ databases">
        <title>Deep-cultivation of Planctomycetes and their phenomic and genomic characterization uncovers novel biology.</title>
        <authorList>
            <person name="Wiegand S."/>
            <person name="Jogler M."/>
            <person name="Boedeker C."/>
            <person name="Pinto D."/>
            <person name="Vollmers J."/>
            <person name="Rivas-Marin E."/>
            <person name="Kohn T."/>
            <person name="Peeters S.H."/>
            <person name="Heuer A."/>
            <person name="Rast P."/>
            <person name="Oberbeckmann S."/>
            <person name="Bunk B."/>
            <person name="Jeske O."/>
            <person name="Meyerdierks A."/>
            <person name="Storesund J.E."/>
            <person name="Kallscheuer N."/>
            <person name="Luecker S."/>
            <person name="Lage O.M."/>
            <person name="Pohl T."/>
            <person name="Merkel B.J."/>
            <person name="Hornburger P."/>
            <person name="Mueller R.-W."/>
            <person name="Bruemmer F."/>
            <person name="Labrenz M."/>
            <person name="Spormann A.M."/>
            <person name="Op den Camp H."/>
            <person name="Overmann J."/>
            <person name="Amann R."/>
            <person name="Jetten M.S.M."/>
            <person name="Mascher T."/>
            <person name="Medema M.H."/>
            <person name="Devos D.P."/>
            <person name="Kaster A.-K."/>
            <person name="Ovreas L."/>
            <person name="Rohde M."/>
            <person name="Galperin M.Y."/>
            <person name="Jogler C."/>
        </authorList>
    </citation>
    <scope>NUCLEOTIDE SEQUENCE [LARGE SCALE GENOMIC DNA]</scope>
    <source>
        <strain evidence="11 12">FC18</strain>
    </source>
</reference>
<feature type="domain" description="Glycosyl transferase family 1" evidence="9">
    <location>
        <begin position="298"/>
        <end position="451"/>
    </location>
</feature>
<dbReference type="HAMAP" id="MF_00484">
    <property type="entry name" value="Glycogen_synth"/>
    <property type="match status" value="1"/>
</dbReference>
<comment type="pathway">
    <text evidence="3 8">Glycan biosynthesis; glycogen biosynthesis.</text>
</comment>
<comment type="similarity">
    <text evidence="4 8">Belongs to the glycosyltransferase 1 family. Bacterial/plant glycogen synthase subfamily.</text>
</comment>
<keyword evidence="5 8" id="KW-0328">Glycosyltransferase</keyword>
<dbReference type="Pfam" id="PF00534">
    <property type="entry name" value="Glycos_transf_1"/>
    <property type="match status" value="1"/>
</dbReference>
<dbReference type="GO" id="GO:0004373">
    <property type="term" value="F:alpha-1,4-glucan glucosyltransferase (UDP-glucose donor) activity"/>
    <property type="evidence" value="ECO:0007669"/>
    <property type="project" value="InterPro"/>
</dbReference>
<sequence length="493" mass="55151">MKIILASSEVVPFAKTGGLADVCGALPRELENLGHEVNVFMPYYRCVKEKADKFQIEDTRQKLEIPVGSLVEDGQLLRTTVPNSNVPVWLVGHDEYFNRDGLYGENGQDYQDNCERFTFFCRSVMESIRILDLQPDLIHVNDWQTGLIPALLKCEYHQNPIYENVASLMTVHNLAYQGTFVADKMAITGLDWKHFNYEEMEFYGRLNLLKTGLVYADAINTVSPTYAKEIQSPAQGCGLETVLQHRSADVSGIINGIDDTAWNPAVDELISQKFDRDSWPVGKAACKAEVQKLGQLHQNPDVPMIGIVGRLATQKGWSLILPVMRRWLEDPNNHAQWVVLGTGDPDFHVVLSTLQQQFAGQLSVTLDFSNQLAHQIEAGSDIFVMPSEYEPCGLNQMYSMAYGTVPVVRSTGGLADTVVDASLETLGNGTANGFSFADFSADALEHTLHRAARMYYEDKECWRQLVNQGMSQDWSWTASAKAYEALYGRLTKK</sequence>
<comment type="function">
    <text evidence="2 8">Synthesizes alpha-1,4-glucan chains using ADP-glucose.</text>
</comment>
<dbReference type="AlphaFoldDB" id="A0A5B9P4V8"/>
<dbReference type="InterPro" id="IPR001296">
    <property type="entry name" value="Glyco_trans_1"/>
</dbReference>
<evidence type="ECO:0000259" key="10">
    <source>
        <dbReference type="Pfam" id="PF08323"/>
    </source>
</evidence>
<evidence type="ECO:0000256" key="1">
    <source>
        <dbReference type="ARBA" id="ARBA00001478"/>
    </source>
</evidence>
<dbReference type="GO" id="GO:0009011">
    <property type="term" value="F:alpha-1,4-glucan glucosyltransferase (ADP-glucose donor) activity"/>
    <property type="evidence" value="ECO:0007669"/>
    <property type="project" value="UniProtKB-UniRule"/>
</dbReference>
<feature type="domain" description="Starch synthase catalytic" evidence="10">
    <location>
        <begin position="2"/>
        <end position="245"/>
    </location>
</feature>
<dbReference type="InterPro" id="IPR011835">
    <property type="entry name" value="GS/SS"/>
</dbReference>
<dbReference type="PANTHER" id="PTHR45825:SF11">
    <property type="entry name" value="ALPHA AMYLASE DOMAIN-CONTAINING PROTEIN"/>
    <property type="match status" value="1"/>
</dbReference>
<evidence type="ECO:0000259" key="9">
    <source>
        <dbReference type="Pfam" id="PF00534"/>
    </source>
</evidence>
<dbReference type="NCBIfam" id="NF001899">
    <property type="entry name" value="PRK00654.1-2"/>
    <property type="match status" value="1"/>
</dbReference>
<dbReference type="PANTHER" id="PTHR45825">
    <property type="entry name" value="GRANULE-BOUND STARCH SYNTHASE 1, CHLOROPLASTIC/AMYLOPLASTIC"/>
    <property type="match status" value="1"/>
</dbReference>
<comment type="catalytic activity">
    <reaction evidence="1 8">
        <text>[(1-&gt;4)-alpha-D-glucosyl](n) + ADP-alpha-D-glucose = [(1-&gt;4)-alpha-D-glucosyl](n+1) + ADP + H(+)</text>
        <dbReference type="Rhea" id="RHEA:18189"/>
        <dbReference type="Rhea" id="RHEA-COMP:9584"/>
        <dbReference type="Rhea" id="RHEA-COMP:9587"/>
        <dbReference type="ChEBI" id="CHEBI:15378"/>
        <dbReference type="ChEBI" id="CHEBI:15444"/>
        <dbReference type="ChEBI" id="CHEBI:57498"/>
        <dbReference type="ChEBI" id="CHEBI:456216"/>
        <dbReference type="EC" id="2.4.1.21"/>
    </reaction>
</comment>
<dbReference type="Proteomes" id="UP000322214">
    <property type="component" value="Chromosome"/>
</dbReference>
<keyword evidence="12" id="KW-1185">Reference proteome</keyword>
<evidence type="ECO:0000313" key="11">
    <source>
        <dbReference type="EMBL" id="QEG20175.1"/>
    </source>
</evidence>
<dbReference type="NCBIfam" id="TIGR02095">
    <property type="entry name" value="glgA"/>
    <property type="match status" value="1"/>
</dbReference>
<dbReference type="SUPFAM" id="SSF53756">
    <property type="entry name" value="UDP-Glycosyltransferase/glycogen phosphorylase"/>
    <property type="match status" value="1"/>
</dbReference>
<evidence type="ECO:0000256" key="5">
    <source>
        <dbReference type="ARBA" id="ARBA00022676"/>
    </source>
</evidence>
<name>A0A5B9P4V8_9BACT</name>
<dbReference type="UniPathway" id="UPA00164"/>
<evidence type="ECO:0000256" key="6">
    <source>
        <dbReference type="ARBA" id="ARBA00022679"/>
    </source>
</evidence>
<evidence type="ECO:0000256" key="8">
    <source>
        <dbReference type="HAMAP-Rule" id="MF_00484"/>
    </source>
</evidence>
<evidence type="ECO:0000256" key="7">
    <source>
        <dbReference type="ARBA" id="ARBA00023056"/>
    </source>
</evidence>
<evidence type="ECO:0000256" key="4">
    <source>
        <dbReference type="ARBA" id="ARBA00010281"/>
    </source>
</evidence>
<organism evidence="11 12">
    <name type="scientific">Mariniblastus fucicola</name>
    <dbReference type="NCBI Taxonomy" id="980251"/>
    <lineage>
        <taxon>Bacteria</taxon>
        <taxon>Pseudomonadati</taxon>
        <taxon>Planctomycetota</taxon>
        <taxon>Planctomycetia</taxon>
        <taxon>Pirellulales</taxon>
        <taxon>Pirellulaceae</taxon>
        <taxon>Mariniblastus</taxon>
    </lineage>
</organism>
<dbReference type="InterPro" id="IPR013534">
    <property type="entry name" value="Starch_synth_cat_dom"/>
</dbReference>
<dbReference type="GO" id="GO:0005978">
    <property type="term" value="P:glycogen biosynthetic process"/>
    <property type="evidence" value="ECO:0007669"/>
    <property type="project" value="UniProtKB-UniRule"/>
</dbReference>
<evidence type="ECO:0000313" key="12">
    <source>
        <dbReference type="Proteomes" id="UP000322214"/>
    </source>
</evidence>
<dbReference type="STRING" id="980251.GCA_001642875_03739"/>
<protein>
    <recommendedName>
        <fullName evidence="8">Glycogen synthase</fullName>
        <ecNumber evidence="8">2.4.1.21</ecNumber>
    </recommendedName>
    <alternativeName>
        <fullName evidence="8">Starch [bacterial glycogen] synthase</fullName>
    </alternativeName>
</protein>
<keyword evidence="6 8" id="KW-0808">Transferase</keyword>
<keyword evidence="7 8" id="KW-0320">Glycogen biosynthesis</keyword>
<dbReference type="EC" id="2.4.1.21" evidence="8"/>
<dbReference type="Pfam" id="PF08323">
    <property type="entry name" value="Glyco_transf_5"/>
    <property type="match status" value="1"/>
</dbReference>
<dbReference type="KEGG" id="mff:MFFC18_00220"/>
<proteinExistence type="inferred from homology"/>
<evidence type="ECO:0000256" key="3">
    <source>
        <dbReference type="ARBA" id="ARBA00004964"/>
    </source>
</evidence>
<dbReference type="Gene3D" id="3.40.50.2000">
    <property type="entry name" value="Glycogen Phosphorylase B"/>
    <property type="match status" value="2"/>
</dbReference>
<feature type="binding site" evidence="8">
    <location>
        <position position="15"/>
    </location>
    <ligand>
        <name>ADP-alpha-D-glucose</name>
        <dbReference type="ChEBI" id="CHEBI:57498"/>
    </ligand>
</feature>
<dbReference type="RefSeq" id="WP_075085750.1">
    <property type="nucleotide sequence ID" value="NZ_CP042912.1"/>
</dbReference>
<dbReference type="EMBL" id="CP042912">
    <property type="protein sequence ID" value="QEG20175.1"/>
    <property type="molecule type" value="Genomic_DNA"/>
</dbReference>
<dbReference type="CDD" id="cd03791">
    <property type="entry name" value="GT5_Glycogen_synthase_DULL1-like"/>
    <property type="match status" value="1"/>
</dbReference>
<accession>A0A5B9P4V8</accession>